<evidence type="ECO:0000313" key="2">
    <source>
        <dbReference type="EMBL" id="EKC73247.1"/>
    </source>
</evidence>
<dbReference type="Pfam" id="PF07971">
    <property type="entry name" value="Glyco_hydro_92"/>
    <property type="match status" value="1"/>
</dbReference>
<dbReference type="GO" id="GO:0000224">
    <property type="term" value="F:peptide-N4-(N-acetyl-beta-glucosaminyl)asparagine amidase activity"/>
    <property type="evidence" value="ECO:0007669"/>
    <property type="project" value="TreeGrafter"/>
</dbReference>
<dbReference type="GO" id="GO:0005829">
    <property type="term" value="C:cytosol"/>
    <property type="evidence" value="ECO:0007669"/>
    <property type="project" value="TreeGrafter"/>
</dbReference>
<dbReference type="SUPFAM" id="SSF48208">
    <property type="entry name" value="Six-hairpin glycosidases"/>
    <property type="match status" value="1"/>
</dbReference>
<dbReference type="InterPro" id="IPR012939">
    <property type="entry name" value="Glyco_hydro_92"/>
</dbReference>
<name>K1TJE6_9ZZZZ</name>
<sequence>VLIGMISPDVTTDIIRSLIDKGEKRDGYMPTFFHGDHASTFISGSWLRGLHDFDLERAYKLILKNATVPGKGGRRYLDEYMERGWIAEKDTVNVPTWDEYKGAVTKTQEYAYDDYAVALVAKELGDEANYKLMMERSNNYKTLFDPSTGFWRGKIDDGSWIQDFDPYYPYYQ</sequence>
<protein>
    <submittedName>
        <fullName evidence="2">Protein containing Glycosyl hydrolase 92 domain protein</fullName>
    </submittedName>
</protein>
<dbReference type="GO" id="GO:0005975">
    <property type="term" value="P:carbohydrate metabolic process"/>
    <property type="evidence" value="ECO:0007669"/>
    <property type="project" value="InterPro"/>
</dbReference>
<dbReference type="Gene3D" id="1.20.1610.10">
    <property type="entry name" value="alpha-1,2-mannosidases domains"/>
    <property type="match status" value="1"/>
</dbReference>
<reference evidence="2" key="1">
    <citation type="journal article" date="2013" name="Environ. Microbiol.">
        <title>Microbiota from the distal guts of lean and obese adolescents exhibit partial functional redundancy besides clear differences in community structure.</title>
        <authorList>
            <person name="Ferrer M."/>
            <person name="Ruiz A."/>
            <person name="Lanza F."/>
            <person name="Haange S.B."/>
            <person name="Oberbach A."/>
            <person name="Till H."/>
            <person name="Bargiela R."/>
            <person name="Campoy C."/>
            <person name="Segura M.T."/>
            <person name="Richter M."/>
            <person name="von Bergen M."/>
            <person name="Seifert J."/>
            <person name="Suarez A."/>
        </authorList>
    </citation>
    <scope>NUCLEOTIDE SEQUENCE</scope>
</reference>
<proteinExistence type="predicted"/>
<evidence type="ECO:0000259" key="1">
    <source>
        <dbReference type="Pfam" id="PF07971"/>
    </source>
</evidence>
<dbReference type="GO" id="GO:0006516">
    <property type="term" value="P:glycoprotein catabolic process"/>
    <property type="evidence" value="ECO:0007669"/>
    <property type="project" value="TreeGrafter"/>
</dbReference>
<keyword evidence="2" id="KW-0378">Hydrolase</keyword>
<dbReference type="InterPro" id="IPR050883">
    <property type="entry name" value="PNGase"/>
</dbReference>
<dbReference type="PANTHER" id="PTHR12143:SF39">
    <property type="entry name" value="SECRETED PROTEIN"/>
    <property type="match status" value="1"/>
</dbReference>
<accession>K1TJE6</accession>
<dbReference type="Gene3D" id="1.20.1050.60">
    <property type="entry name" value="alpha-1,2-mannosidase"/>
    <property type="match status" value="1"/>
</dbReference>
<feature type="domain" description="Glycosyl hydrolase family 92" evidence="1">
    <location>
        <begin position="2"/>
        <end position="168"/>
    </location>
</feature>
<feature type="non-terminal residue" evidence="2">
    <location>
        <position position="172"/>
    </location>
</feature>
<dbReference type="EMBL" id="AJWZ01001620">
    <property type="protein sequence ID" value="EKC73247.1"/>
    <property type="molecule type" value="Genomic_DNA"/>
</dbReference>
<dbReference type="AlphaFoldDB" id="K1TJE6"/>
<gene>
    <name evidence="2" type="ORF">OBE_02484</name>
</gene>
<organism evidence="2">
    <name type="scientific">human gut metagenome</name>
    <dbReference type="NCBI Taxonomy" id="408170"/>
    <lineage>
        <taxon>unclassified sequences</taxon>
        <taxon>metagenomes</taxon>
        <taxon>organismal metagenomes</taxon>
    </lineage>
</organism>
<dbReference type="PANTHER" id="PTHR12143">
    <property type="entry name" value="PEPTIDE N-GLYCANASE PNGASE -RELATED"/>
    <property type="match status" value="1"/>
</dbReference>
<comment type="caution">
    <text evidence="2">The sequence shown here is derived from an EMBL/GenBank/DDBJ whole genome shotgun (WGS) entry which is preliminary data.</text>
</comment>
<dbReference type="InterPro" id="IPR008928">
    <property type="entry name" value="6-hairpin_glycosidase_sf"/>
</dbReference>
<feature type="non-terminal residue" evidence="2">
    <location>
        <position position="1"/>
    </location>
</feature>